<feature type="compositionally biased region" description="Gly residues" evidence="1">
    <location>
        <begin position="498"/>
        <end position="509"/>
    </location>
</feature>
<gene>
    <name evidence="2" type="ORF">ABZ510_10235</name>
</gene>
<feature type="region of interest" description="Disordered" evidence="1">
    <location>
        <begin position="337"/>
        <end position="385"/>
    </location>
</feature>
<reference evidence="2 3" key="1">
    <citation type="submission" date="2024-06" db="EMBL/GenBank/DDBJ databases">
        <title>The Natural Products Discovery Center: Release of the First 8490 Sequenced Strains for Exploring Actinobacteria Biosynthetic Diversity.</title>
        <authorList>
            <person name="Kalkreuter E."/>
            <person name="Kautsar S.A."/>
            <person name="Yang D."/>
            <person name="Bader C.D."/>
            <person name="Teijaro C.N."/>
            <person name="Fluegel L."/>
            <person name="Davis C.M."/>
            <person name="Simpson J.R."/>
            <person name="Lauterbach L."/>
            <person name="Steele A.D."/>
            <person name="Gui C."/>
            <person name="Meng S."/>
            <person name="Li G."/>
            <person name="Viehrig K."/>
            <person name="Ye F."/>
            <person name="Su P."/>
            <person name="Kiefer A.F."/>
            <person name="Nichols A."/>
            <person name="Cepeda A.J."/>
            <person name="Yan W."/>
            <person name="Fan B."/>
            <person name="Jiang Y."/>
            <person name="Adhikari A."/>
            <person name="Zheng C.-J."/>
            <person name="Schuster L."/>
            <person name="Cowan T.M."/>
            <person name="Smanski M.J."/>
            <person name="Chevrette M.G."/>
            <person name="De Carvalho L.P.S."/>
            <person name="Shen B."/>
        </authorList>
    </citation>
    <scope>NUCLEOTIDE SEQUENCE [LARGE SCALE GENOMIC DNA]</scope>
    <source>
        <strain evidence="2 3">NPDC019708</strain>
    </source>
</reference>
<comment type="caution">
    <text evidence="2">The sequence shown here is derived from an EMBL/GenBank/DDBJ whole genome shotgun (WGS) entry which is preliminary data.</text>
</comment>
<feature type="region of interest" description="Disordered" evidence="1">
    <location>
        <begin position="555"/>
        <end position="606"/>
    </location>
</feature>
<evidence type="ECO:0000313" key="3">
    <source>
        <dbReference type="Proteomes" id="UP001550628"/>
    </source>
</evidence>
<dbReference type="GeneID" id="96246000"/>
<feature type="compositionally biased region" description="Gly residues" evidence="1">
    <location>
        <begin position="555"/>
        <end position="570"/>
    </location>
</feature>
<dbReference type="Proteomes" id="UP001550628">
    <property type="component" value="Unassembled WGS sequence"/>
</dbReference>
<feature type="region of interest" description="Disordered" evidence="1">
    <location>
        <begin position="498"/>
        <end position="518"/>
    </location>
</feature>
<dbReference type="EMBL" id="JBEYBF010000005">
    <property type="protein sequence ID" value="MEU1952229.1"/>
    <property type="molecule type" value="Genomic_DNA"/>
</dbReference>
<accession>A0ABV2WMW8</accession>
<proteinExistence type="predicted"/>
<evidence type="ECO:0000256" key="1">
    <source>
        <dbReference type="SAM" id="MobiDB-lite"/>
    </source>
</evidence>
<sequence>MAGDDPWGAFRDRAASGGVAFEETVARDAAQFCADLISIFDVVDGVAPLLVPLTALGPESFSGPERLRAKYDEVAGEFADDIMSGHRRRVTDLGEAFVLAGKLYQETDADAAGTFARMVDDSMAGSLIEHAFSHYDETDGWVDETYTLVPDLGNYADKNNKFTLPSGLSGLPGSAGAEGFAAEAPPAGGLNFNQFWWLGQEINGASQFIADKATYWIRMKIQLDTGFTDFDQGMQGLLESDRWKGQGVEGATTAVRAYLGSGKYLISAMQQLGDNLLNASQWIQNTALGMPDKSWAYTRQEGGDAAVHQQEAFARQVYANWYEPGVELSSSAIPKLVKPAETTGPPPNNGERTGQNGGGGGGGANGGGGGGAAGGGQNGRYEQQQAALQEIDQQRAELLAAQQDLEEQAQAQQAALQQQQQALEKQPEAQPLLQAAQQGLQQLGQLGQQLSTAAQQALQQAGITGLPGMPALQDAVKNYQSALQKAGKLPAGLGGGGGGGAGAGGGPGATGPKSPQVPNVEKAAKLFPRASLATTVGAAQSAGVAASSMGQGAPMGGMPMGGGGAGGAAQGGQQKDHKRADYLDSTEWLEEGIGEPSVVAKPVVDQ</sequence>
<name>A0ABV2WMW8_9NOCA</name>
<protein>
    <submittedName>
        <fullName evidence="2">Uncharacterized protein</fullName>
    </submittedName>
</protein>
<dbReference type="RefSeq" id="WP_030522637.1">
    <property type="nucleotide sequence ID" value="NZ_JBEYBD010000007.1"/>
</dbReference>
<organism evidence="2 3">
    <name type="scientific">Nocardia rhamnosiphila</name>
    <dbReference type="NCBI Taxonomy" id="426716"/>
    <lineage>
        <taxon>Bacteria</taxon>
        <taxon>Bacillati</taxon>
        <taxon>Actinomycetota</taxon>
        <taxon>Actinomycetes</taxon>
        <taxon>Mycobacteriales</taxon>
        <taxon>Nocardiaceae</taxon>
        <taxon>Nocardia</taxon>
    </lineage>
</organism>
<evidence type="ECO:0000313" key="2">
    <source>
        <dbReference type="EMBL" id="MEU1952229.1"/>
    </source>
</evidence>
<keyword evidence="3" id="KW-1185">Reference proteome</keyword>
<feature type="compositionally biased region" description="Gly residues" evidence="1">
    <location>
        <begin position="355"/>
        <end position="378"/>
    </location>
</feature>